<comment type="caution">
    <text evidence="1">The sequence shown here is derived from an EMBL/GenBank/DDBJ whole genome shotgun (WGS) entry which is preliminary data.</text>
</comment>
<gene>
    <name evidence="1" type="ORF">LCGC14_2973120</name>
</gene>
<dbReference type="AlphaFoldDB" id="A0A0F8ZGH4"/>
<dbReference type="EMBL" id="LAZR01060505">
    <property type="protein sequence ID" value="KKK65539.1"/>
    <property type="molecule type" value="Genomic_DNA"/>
</dbReference>
<accession>A0A0F8ZGH4</accession>
<proteinExistence type="predicted"/>
<protein>
    <submittedName>
        <fullName evidence="1">Uncharacterized protein</fullName>
    </submittedName>
</protein>
<feature type="non-terminal residue" evidence="1">
    <location>
        <position position="1"/>
    </location>
</feature>
<organism evidence="1">
    <name type="scientific">marine sediment metagenome</name>
    <dbReference type="NCBI Taxonomy" id="412755"/>
    <lineage>
        <taxon>unclassified sequences</taxon>
        <taxon>metagenomes</taxon>
        <taxon>ecological metagenomes</taxon>
    </lineage>
</organism>
<sequence>TSNVDEVNLYTDLAETEAIGTTIFNAYANISYEYNLNTDTGWMSPQATTNINRDLSGGAGGFQIEMLKIIGVNQSEWQNVVFQNIYVDPVVIGTFEIPFGFDSSDTSVGVRVRSVTSTGAQVTVAVPDYQYGTNATSHGDIYLLVVEAGEWEEAGWPKIEARNQYTDTVVANRYSSAGDQITLNTTFWGATTARFLTTVISENSTTTGSKWIESWTNGGTRSTSPSTTAFYTSMSSAEVTPQDTHPGETISYIVIEDGDFSINGLHIKSGETADTIEEQTHNNLENHNFAETPVWGVAKSIRMDDNNGGWINWEDSPFTATQIEPYQQEDRYADSEVGNRAVPVHYIITNVSTYSYSAGIDGEEWVDTNKA</sequence>
<name>A0A0F8ZGH4_9ZZZZ</name>
<evidence type="ECO:0000313" key="1">
    <source>
        <dbReference type="EMBL" id="KKK65539.1"/>
    </source>
</evidence>
<reference evidence="1" key="1">
    <citation type="journal article" date="2015" name="Nature">
        <title>Complex archaea that bridge the gap between prokaryotes and eukaryotes.</title>
        <authorList>
            <person name="Spang A."/>
            <person name="Saw J.H."/>
            <person name="Jorgensen S.L."/>
            <person name="Zaremba-Niedzwiedzka K."/>
            <person name="Martijn J."/>
            <person name="Lind A.E."/>
            <person name="van Eijk R."/>
            <person name="Schleper C."/>
            <person name="Guy L."/>
            <person name="Ettema T.J."/>
        </authorList>
    </citation>
    <scope>NUCLEOTIDE SEQUENCE</scope>
</reference>
<feature type="non-terminal residue" evidence="1">
    <location>
        <position position="371"/>
    </location>
</feature>